<proteinExistence type="predicted"/>
<dbReference type="EMBL" id="CACTIH010005428">
    <property type="protein sequence ID" value="CAA2991798.1"/>
    <property type="molecule type" value="Genomic_DNA"/>
</dbReference>
<dbReference type="Gramene" id="OE9A083270T1">
    <property type="protein sequence ID" value="OE9A083270C1"/>
    <property type="gene ID" value="OE9A083270"/>
</dbReference>
<dbReference type="PANTHER" id="PTHR43238">
    <property type="entry name" value="GDP-L-FUCOSE SYNTHASE"/>
    <property type="match status" value="1"/>
</dbReference>
<protein>
    <submittedName>
        <fullName evidence="1">GDP-L-fucose synthase 2</fullName>
    </submittedName>
</protein>
<name>A0A8S0SFZ1_OLEEU</name>
<dbReference type="GO" id="GO:0050577">
    <property type="term" value="F:GDP-L-fucose synthase activity"/>
    <property type="evidence" value="ECO:0007669"/>
    <property type="project" value="TreeGrafter"/>
</dbReference>
<dbReference type="SUPFAM" id="SSF51735">
    <property type="entry name" value="NAD(P)-binding Rossmann-fold domains"/>
    <property type="match status" value="1"/>
</dbReference>
<dbReference type="AlphaFoldDB" id="A0A8S0SFZ1"/>
<evidence type="ECO:0000313" key="1">
    <source>
        <dbReference type="EMBL" id="CAA2991798.1"/>
    </source>
</evidence>
<reference evidence="1 2" key="1">
    <citation type="submission" date="2019-12" db="EMBL/GenBank/DDBJ databases">
        <authorList>
            <person name="Alioto T."/>
            <person name="Alioto T."/>
            <person name="Gomez Garrido J."/>
        </authorList>
    </citation>
    <scope>NUCLEOTIDE SEQUENCE [LARGE SCALE GENOMIC DNA]</scope>
</reference>
<comment type="caution">
    <text evidence="1">The sequence shown here is derived from an EMBL/GenBank/DDBJ whole genome shotgun (WGS) entry which is preliminary data.</text>
</comment>
<dbReference type="InterPro" id="IPR036291">
    <property type="entry name" value="NAD(P)-bd_dom_sf"/>
</dbReference>
<organism evidence="1 2">
    <name type="scientific">Olea europaea subsp. europaea</name>
    <dbReference type="NCBI Taxonomy" id="158383"/>
    <lineage>
        <taxon>Eukaryota</taxon>
        <taxon>Viridiplantae</taxon>
        <taxon>Streptophyta</taxon>
        <taxon>Embryophyta</taxon>
        <taxon>Tracheophyta</taxon>
        <taxon>Spermatophyta</taxon>
        <taxon>Magnoliopsida</taxon>
        <taxon>eudicotyledons</taxon>
        <taxon>Gunneridae</taxon>
        <taxon>Pentapetalae</taxon>
        <taxon>asterids</taxon>
        <taxon>lamiids</taxon>
        <taxon>Lamiales</taxon>
        <taxon>Oleaceae</taxon>
        <taxon>Oleeae</taxon>
        <taxon>Olea</taxon>
    </lineage>
</organism>
<evidence type="ECO:0000313" key="2">
    <source>
        <dbReference type="Proteomes" id="UP000594638"/>
    </source>
</evidence>
<dbReference type="Proteomes" id="UP000594638">
    <property type="component" value="Unassembled WGS sequence"/>
</dbReference>
<gene>
    <name evidence="1" type="ORF">OLEA9_A083270</name>
</gene>
<accession>A0A8S0SFZ1</accession>
<sequence length="81" mass="9150">MEHVNVESGKEVSIKELVELVKEVVGYEGEIVRDSTKLDGTPRKLMDSSKLAGLGWEPKVSLKDGLIDTYRRYLEKVSNEQ</sequence>
<keyword evidence="2" id="KW-1185">Reference proteome</keyword>
<dbReference type="OrthoDB" id="202470at2759"/>
<dbReference type="Gene3D" id="3.40.50.720">
    <property type="entry name" value="NAD(P)-binding Rossmann-like Domain"/>
    <property type="match status" value="1"/>
</dbReference>
<dbReference type="Gene3D" id="3.90.25.10">
    <property type="entry name" value="UDP-galactose 4-epimerase, domain 1"/>
    <property type="match status" value="1"/>
</dbReference>
<dbReference type="PANTHER" id="PTHR43238:SF1">
    <property type="entry name" value="GDP-L-FUCOSE SYNTHASE"/>
    <property type="match status" value="1"/>
</dbReference>